<reference evidence="3" key="1">
    <citation type="journal article" date="2014" name="Int. J. Syst. Evol. Microbiol.">
        <title>Complete genome of a new Firmicutes species belonging to the dominant human colonic microbiota ('Ruminococcus bicirculans') reveals two chromosomes and a selective capacity to utilize plant glucans.</title>
        <authorList>
            <consortium name="NISC Comparative Sequencing Program"/>
            <person name="Wegmann U."/>
            <person name="Louis P."/>
            <person name="Goesmann A."/>
            <person name="Henrissat B."/>
            <person name="Duncan S.H."/>
            <person name="Flint H.J."/>
        </authorList>
    </citation>
    <scope>NUCLEOTIDE SEQUENCE</scope>
    <source>
        <strain evidence="3">NBRC 107169</strain>
    </source>
</reference>
<dbReference type="EMBL" id="BSNI01000001">
    <property type="protein sequence ID" value="GLQ16147.1"/>
    <property type="molecule type" value="Genomic_DNA"/>
</dbReference>
<organism evidence="3 4">
    <name type="scientific">Maritalea porphyrae</name>
    <dbReference type="NCBI Taxonomy" id="880732"/>
    <lineage>
        <taxon>Bacteria</taxon>
        <taxon>Pseudomonadati</taxon>
        <taxon>Pseudomonadota</taxon>
        <taxon>Alphaproteobacteria</taxon>
        <taxon>Hyphomicrobiales</taxon>
        <taxon>Devosiaceae</taxon>
        <taxon>Maritalea</taxon>
    </lineage>
</organism>
<comment type="caution">
    <text evidence="3">The sequence shown here is derived from an EMBL/GenBank/DDBJ whole genome shotgun (WGS) entry which is preliminary data.</text>
</comment>
<gene>
    <name evidence="3" type="ORF">GCM10007879_03960</name>
</gene>
<feature type="domain" description="DUF1468" evidence="2">
    <location>
        <begin position="9"/>
        <end position="143"/>
    </location>
</feature>
<evidence type="ECO:0000313" key="4">
    <source>
        <dbReference type="Proteomes" id="UP001161405"/>
    </source>
</evidence>
<feature type="transmembrane region" description="Helical" evidence="1">
    <location>
        <begin position="74"/>
        <end position="90"/>
    </location>
</feature>
<sequence length="153" mass="16951">MLFFTNRRIGGLLLLAFCVTYAVLSQRIPLLPFQANVAFHARTMPEVLAVLGIGLSIAIIALPSPQEYVALKGKNWVTVFSFLVLMSFYGMTIRPFGFVLSSTILLGVGYWILGERKIWLLLATSVPIAAAFWALMTLGLGVFIEPLPWFLRG</sequence>
<proteinExistence type="predicted"/>
<keyword evidence="1" id="KW-0472">Membrane</keyword>
<dbReference type="InterPro" id="IPR009936">
    <property type="entry name" value="DUF1468"/>
</dbReference>
<keyword evidence="4" id="KW-1185">Reference proteome</keyword>
<feature type="transmembrane region" description="Helical" evidence="1">
    <location>
        <begin position="120"/>
        <end position="144"/>
    </location>
</feature>
<dbReference type="Proteomes" id="UP001161405">
    <property type="component" value="Unassembled WGS sequence"/>
</dbReference>
<name>A0ABQ5UQB9_9HYPH</name>
<evidence type="ECO:0000259" key="2">
    <source>
        <dbReference type="Pfam" id="PF07331"/>
    </source>
</evidence>
<keyword evidence="1" id="KW-0812">Transmembrane</keyword>
<keyword evidence="1" id="KW-1133">Transmembrane helix</keyword>
<feature type="transmembrane region" description="Helical" evidence="1">
    <location>
        <begin position="96"/>
        <end position="113"/>
    </location>
</feature>
<dbReference type="RefSeq" id="WP_284361551.1">
    <property type="nucleotide sequence ID" value="NZ_BSNI01000001.1"/>
</dbReference>
<evidence type="ECO:0000256" key="1">
    <source>
        <dbReference type="SAM" id="Phobius"/>
    </source>
</evidence>
<dbReference type="Pfam" id="PF07331">
    <property type="entry name" value="TctB"/>
    <property type="match status" value="1"/>
</dbReference>
<feature type="transmembrane region" description="Helical" evidence="1">
    <location>
        <begin position="41"/>
        <end position="62"/>
    </location>
</feature>
<accession>A0ABQ5UQB9</accession>
<reference evidence="3" key="2">
    <citation type="submission" date="2023-01" db="EMBL/GenBank/DDBJ databases">
        <title>Draft genome sequence of Maritalea porphyrae strain NBRC 107169.</title>
        <authorList>
            <person name="Sun Q."/>
            <person name="Mori K."/>
        </authorList>
    </citation>
    <scope>NUCLEOTIDE SEQUENCE</scope>
    <source>
        <strain evidence="3">NBRC 107169</strain>
    </source>
</reference>
<protein>
    <recommendedName>
        <fullName evidence="2">DUF1468 domain-containing protein</fullName>
    </recommendedName>
</protein>
<evidence type="ECO:0000313" key="3">
    <source>
        <dbReference type="EMBL" id="GLQ16147.1"/>
    </source>
</evidence>